<reference evidence="1 2" key="1">
    <citation type="journal article" date="2013" name="Curr. Biol.">
        <title>The Genome of the Foraminiferan Reticulomyxa filosa.</title>
        <authorList>
            <person name="Glockner G."/>
            <person name="Hulsmann N."/>
            <person name="Schleicher M."/>
            <person name="Noegel A.A."/>
            <person name="Eichinger L."/>
            <person name="Gallinger C."/>
            <person name="Pawlowski J."/>
            <person name="Sierra R."/>
            <person name="Euteneuer U."/>
            <person name="Pillet L."/>
            <person name="Moustafa A."/>
            <person name="Platzer M."/>
            <person name="Groth M."/>
            <person name="Szafranski K."/>
            <person name="Schliwa M."/>
        </authorList>
    </citation>
    <scope>NUCLEOTIDE SEQUENCE [LARGE SCALE GENOMIC DNA]</scope>
</reference>
<evidence type="ECO:0000313" key="2">
    <source>
        <dbReference type="Proteomes" id="UP000023152"/>
    </source>
</evidence>
<sequence length="209" mass="24490">MDRIEEGDDKPFELGEIVELTNCMMVTVSFIIITYFTADQQIGVEEGASTMARTNEYVILRVPKVMIICESSVGMVCDRFYHHGSKFIKQDRFFQCSECEQVDFVFGLHVETILADDNRKDDIPDLRTRYRQVKRQRILHSQCRFPQKSKLSQKDQDANHYTKTKRIPMKKQISNLIHSSRTRLDFVSQDEDGILEHVDIEEMWSVSKQ</sequence>
<protein>
    <submittedName>
        <fullName evidence="1">Uncharacterized protein</fullName>
    </submittedName>
</protein>
<dbReference type="EMBL" id="ASPP01003835">
    <property type="protein sequence ID" value="ETO32909.1"/>
    <property type="molecule type" value="Genomic_DNA"/>
</dbReference>
<dbReference type="OrthoDB" id="2130750at2759"/>
<evidence type="ECO:0000313" key="1">
    <source>
        <dbReference type="EMBL" id="ETO32909.1"/>
    </source>
</evidence>
<dbReference type="AlphaFoldDB" id="X6P4B7"/>
<dbReference type="Proteomes" id="UP000023152">
    <property type="component" value="Unassembled WGS sequence"/>
</dbReference>
<organism evidence="1 2">
    <name type="scientific">Reticulomyxa filosa</name>
    <dbReference type="NCBI Taxonomy" id="46433"/>
    <lineage>
        <taxon>Eukaryota</taxon>
        <taxon>Sar</taxon>
        <taxon>Rhizaria</taxon>
        <taxon>Retaria</taxon>
        <taxon>Foraminifera</taxon>
        <taxon>Monothalamids</taxon>
        <taxon>Reticulomyxidae</taxon>
        <taxon>Reticulomyxa</taxon>
    </lineage>
</organism>
<proteinExistence type="predicted"/>
<keyword evidence="2" id="KW-1185">Reference proteome</keyword>
<comment type="caution">
    <text evidence="1">The sequence shown here is derived from an EMBL/GenBank/DDBJ whole genome shotgun (WGS) entry which is preliminary data.</text>
</comment>
<accession>X6P4B7</accession>
<gene>
    <name evidence="1" type="ORF">RFI_04208</name>
</gene>
<name>X6P4B7_RETFI</name>